<proteinExistence type="predicted"/>
<organism evidence="2 3">
    <name type="scientific">Litomosoides sigmodontis</name>
    <name type="common">Filarial nematode worm</name>
    <dbReference type="NCBI Taxonomy" id="42156"/>
    <lineage>
        <taxon>Eukaryota</taxon>
        <taxon>Metazoa</taxon>
        <taxon>Ecdysozoa</taxon>
        <taxon>Nematoda</taxon>
        <taxon>Chromadorea</taxon>
        <taxon>Rhabditida</taxon>
        <taxon>Spirurina</taxon>
        <taxon>Spiruromorpha</taxon>
        <taxon>Filarioidea</taxon>
        <taxon>Onchocercidae</taxon>
        <taxon>Litomosoides</taxon>
    </lineage>
</organism>
<keyword evidence="1" id="KW-1133">Transmembrane helix</keyword>
<keyword evidence="1" id="KW-0812">Transmembrane</keyword>
<dbReference type="EMBL" id="UYRX01000243">
    <property type="protein sequence ID" value="VDK78350.1"/>
    <property type="molecule type" value="Genomic_DNA"/>
</dbReference>
<dbReference type="Proteomes" id="UP000277928">
    <property type="component" value="Unassembled WGS sequence"/>
</dbReference>
<feature type="transmembrane region" description="Helical" evidence="1">
    <location>
        <begin position="32"/>
        <end position="57"/>
    </location>
</feature>
<dbReference type="OrthoDB" id="10529983at2759"/>
<keyword evidence="1" id="KW-0472">Membrane</keyword>
<evidence type="ECO:0000313" key="2">
    <source>
        <dbReference type="EMBL" id="VDK78350.1"/>
    </source>
</evidence>
<dbReference type="AlphaFoldDB" id="A0A3P6TGP0"/>
<evidence type="ECO:0000256" key="1">
    <source>
        <dbReference type="SAM" id="Phobius"/>
    </source>
</evidence>
<protein>
    <submittedName>
        <fullName evidence="2">Uncharacterized protein</fullName>
    </submittedName>
</protein>
<evidence type="ECO:0000313" key="3">
    <source>
        <dbReference type="Proteomes" id="UP000277928"/>
    </source>
</evidence>
<reference evidence="2 3" key="1">
    <citation type="submission" date="2018-08" db="EMBL/GenBank/DDBJ databases">
        <authorList>
            <person name="Laetsch R D."/>
            <person name="Stevens L."/>
            <person name="Kumar S."/>
            <person name="Blaxter L. M."/>
        </authorList>
    </citation>
    <scope>NUCLEOTIDE SEQUENCE [LARGE SCALE GENOMIC DNA]</scope>
</reference>
<feature type="transmembrane region" description="Helical" evidence="1">
    <location>
        <begin position="6"/>
        <end position="25"/>
    </location>
</feature>
<sequence>MLPNQLLRFIAGCAIVNAIFVGIAIKYSDEDISFIILSIKIGVPLLVTEAILLITLYPNETLDILIGNGEFFRETFQTESERSFTDTNIVRAIHSHGDIPGYNLRESNLRRRFSFLTTNS</sequence>
<accession>A0A3P6TGP0</accession>
<name>A0A3P6TGP0_LITSI</name>
<gene>
    <name evidence="2" type="ORF">NLS_LOCUS4054</name>
</gene>
<keyword evidence="3" id="KW-1185">Reference proteome</keyword>